<dbReference type="PANTHER" id="PTHR35005">
    <property type="entry name" value="3-DEHYDRO-SCYLLO-INOSOSE HYDROLASE"/>
    <property type="match status" value="1"/>
</dbReference>
<keyword evidence="4" id="KW-0862">Zinc</keyword>
<keyword evidence="3" id="KW-0378">Hydrolase</keyword>
<dbReference type="PANTHER" id="PTHR35005:SF1">
    <property type="entry name" value="2-AMINO-5-FORMYLAMINO-6-RIBOSYLAMINOPYRIMIDIN-4(3H)-ONE 5'-MONOPHOSPHATE DEFORMYLASE"/>
    <property type="match status" value="1"/>
</dbReference>
<name>A0ABT8YE53_9SPHN</name>
<keyword evidence="2" id="KW-0479">Metal-binding</keyword>
<evidence type="ECO:0000256" key="4">
    <source>
        <dbReference type="ARBA" id="ARBA00022833"/>
    </source>
</evidence>
<dbReference type="Proteomes" id="UP001169764">
    <property type="component" value="Unassembled WGS sequence"/>
</dbReference>
<sequence length="268" mass="28024">MRKVTIGMAAAALAFGGPAHAAKPAALEQLTTVELKERLQTGCPVAILYNGGVEESGPHLALGKHNLRIYQYGAALAQAIGDAILLPVMPFSPNDAARMAFAGTISLRPETWVAVNEDVIRSLIGGGFQRVAILTDHGDGMAGLREMVERLDKEYRPKGARAFFVEDAYTKARTQIEAEIKADGKVPGGHGGLWDTAEAMAADPNLVRPGLLAPGNLANDGNGPIDANGVSGDPRGATVAMGRRFGAIRVKLAADQLRGQLAAAGPCR</sequence>
<evidence type="ECO:0000256" key="1">
    <source>
        <dbReference type="ARBA" id="ARBA00001947"/>
    </source>
</evidence>
<comment type="similarity">
    <text evidence="5">Belongs to the creatininase superfamily.</text>
</comment>
<comment type="cofactor">
    <cofactor evidence="1">
        <name>Zn(2+)</name>
        <dbReference type="ChEBI" id="CHEBI:29105"/>
    </cofactor>
</comment>
<accession>A0ABT8YE53</accession>
<dbReference type="Pfam" id="PF02633">
    <property type="entry name" value="Creatininase"/>
    <property type="match status" value="1"/>
</dbReference>
<feature type="chain" id="PRO_5046313480" evidence="6">
    <location>
        <begin position="22"/>
        <end position="268"/>
    </location>
</feature>
<dbReference type="Gene3D" id="3.40.50.10310">
    <property type="entry name" value="Creatininase"/>
    <property type="match status" value="1"/>
</dbReference>
<dbReference type="InterPro" id="IPR024087">
    <property type="entry name" value="Creatininase-like_sf"/>
</dbReference>
<keyword evidence="6" id="KW-0732">Signal</keyword>
<dbReference type="EMBL" id="JAUOTP010000011">
    <property type="protein sequence ID" value="MDO6416620.1"/>
    <property type="molecule type" value="Genomic_DNA"/>
</dbReference>
<comment type="caution">
    <text evidence="7">The sequence shown here is derived from an EMBL/GenBank/DDBJ whole genome shotgun (WGS) entry which is preliminary data.</text>
</comment>
<dbReference type="SUPFAM" id="SSF102215">
    <property type="entry name" value="Creatininase"/>
    <property type="match status" value="1"/>
</dbReference>
<proteinExistence type="inferred from homology"/>
<reference evidence="7" key="1">
    <citation type="submission" date="2023-07" db="EMBL/GenBank/DDBJ databases">
        <authorList>
            <person name="Kim M."/>
        </authorList>
    </citation>
    <scope>NUCLEOTIDE SEQUENCE</scope>
    <source>
        <strain evidence="7">BIUV-7</strain>
    </source>
</reference>
<evidence type="ECO:0000313" key="8">
    <source>
        <dbReference type="Proteomes" id="UP001169764"/>
    </source>
</evidence>
<keyword evidence="8" id="KW-1185">Reference proteome</keyword>
<feature type="signal peptide" evidence="6">
    <location>
        <begin position="1"/>
        <end position="21"/>
    </location>
</feature>
<organism evidence="7 8">
    <name type="scientific">Sphingomonas natans</name>
    <dbReference type="NCBI Taxonomy" id="3063330"/>
    <lineage>
        <taxon>Bacteria</taxon>
        <taxon>Pseudomonadati</taxon>
        <taxon>Pseudomonadota</taxon>
        <taxon>Alphaproteobacteria</taxon>
        <taxon>Sphingomonadales</taxon>
        <taxon>Sphingomonadaceae</taxon>
        <taxon>Sphingomonas</taxon>
    </lineage>
</organism>
<evidence type="ECO:0000256" key="2">
    <source>
        <dbReference type="ARBA" id="ARBA00022723"/>
    </source>
</evidence>
<protein>
    <submittedName>
        <fullName evidence="7">Creatininase family protein</fullName>
    </submittedName>
</protein>
<evidence type="ECO:0000256" key="5">
    <source>
        <dbReference type="ARBA" id="ARBA00024029"/>
    </source>
</evidence>
<evidence type="ECO:0000313" key="7">
    <source>
        <dbReference type="EMBL" id="MDO6416620.1"/>
    </source>
</evidence>
<evidence type="ECO:0000256" key="6">
    <source>
        <dbReference type="SAM" id="SignalP"/>
    </source>
</evidence>
<gene>
    <name evidence="7" type="ORF">Q4F19_19710</name>
</gene>
<evidence type="ECO:0000256" key="3">
    <source>
        <dbReference type="ARBA" id="ARBA00022801"/>
    </source>
</evidence>
<dbReference type="InterPro" id="IPR003785">
    <property type="entry name" value="Creatininase/forma_Hydrolase"/>
</dbReference>
<dbReference type="RefSeq" id="WP_303546314.1">
    <property type="nucleotide sequence ID" value="NZ_JAUOTP010000011.1"/>
</dbReference>